<dbReference type="HOGENOM" id="CLU_128087_1_0_7"/>
<feature type="transmembrane region" description="Helical" evidence="1">
    <location>
        <begin position="44"/>
        <end position="62"/>
    </location>
</feature>
<proteinExistence type="predicted"/>
<sequence>MAGKLSKLKPGASRSVHLLVAATLWTVVGISLMSRGIVWLNGLGQLWIVLPGLLLGSLKSLFMLDRSAIKSINRIIATRDGRCIGGVYSVKTWLLVLLMMAAGCLMRNSSLPKELLGLFYVSIGWGLLFSSRTAWVAWKKGDEVPLKKNTGMGV</sequence>
<dbReference type="KEGG" id="dsf:UWK_02654"/>
<keyword evidence="3" id="KW-1185">Reference proteome</keyword>
<dbReference type="RefSeq" id="WP_015404876.1">
    <property type="nucleotide sequence ID" value="NC_020304.1"/>
</dbReference>
<evidence type="ECO:0000313" key="3">
    <source>
        <dbReference type="Proteomes" id="UP000011721"/>
    </source>
</evidence>
<dbReference type="STRING" id="1167006.UWK_02654"/>
<feature type="transmembrane region" description="Helical" evidence="1">
    <location>
        <begin position="115"/>
        <end position="138"/>
    </location>
</feature>
<evidence type="ECO:0000256" key="1">
    <source>
        <dbReference type="SAM" id="Phobius"/>
    </source>
</evidence>
<dbReference type="eggNOG" id="ENOG5033GFG">
    <property type="taxonomic scope" value="Bacteria"/>
</dbReference>
<gene>
    <name evidence="2" type="ordered locus">UWK_02654</name>
</gene>
<name>M1PHW3_DESSD</name>
<reference evidence="3" key="1">
    <citation type="journal article" date="2013" name="Stand. Genomic Sci.">
        <title>Complete genome sequence of Desulfocapsa sulfexigens, a marine deltaproteobacterium specialized in disproportionating inorganic sulfur compounds.</title>
        <authorList>
            <person name="Finster K.W."/>
            <person name="Kjeldsen K.U."/>
            <person name="Kube M."/>
            <person name="Reinhardt R."/>
            <person name="Mussmann M."/>
            <person name="Amann R."/>
            <person name="Schreiber L."/>
        </authorList>
    </citation>
    <scope>NUCLEOTIDE SEQUENCE [LARGE SCALE GENOMIC DNA]</scope>
    <source>
        <strain evidence="3">DSM 10523 / SB164P1</strain>
    </source>
</reference>
<organism evidence="2 3">
    <name type="scientific">Desulfocapsa sulfexigens (strain DSM 10523 / SB164P1)</name>
    <dbReference type="NCBI Taxonomy" id="1167006"/>
    <lineage>
        <taxon>Bacteria</taxon>
        <taxon>Pseudomonadati</taxon>
        <taxon>Thermodesulfobacteriota</taxon>
        <taxon>Desulfobulbia</taxon>
        <taxon>Desulfobulbales</taxon>
        <taxon>Desulfocapsaceae</taxon>
        <taxon>Desulfocapsa</taxon>
    </lineage>
</organism>
<dbReference type="AlphaFoldDB" id="M1PHW3"/>
<accession>M1PHW3</accession>
<dbReference type="Proteomes" id="UP000011721">
    <property type="component" value="Chromosome"/>
</dbReference>
<keyword evidence="1" id="KW-0472">Membrane</keyword>
<feature type="transmembrane region" description="Helical" evidence="1">
    <location>
        <begin position="83"/>
        <end position="103"/>
    </location>
</feature>
<protein>
    <submittedName>
        <fullName evidence="2">Uncharacterized protein</fullName>
    </submittedName>
</protein>
<keyword evidence="1" id="KW-0812">Transmembrane</keyword>
<keyword evidence="1" id="KW-1133">Transmembrane helix</keyword>
<evidence type="ECO:0000313" key="2">
    <source>
        <dbReference type="EMBL" id="AGF79190.1"/>
    </source>
</evidence>
<feature type="transmembrane region" description="Helical" evidence="1">
    <location>
        <begin position="16"/>
        <end position="38"/>
    </location>
</feature>
<dbReference type="EMBL" id="CP003985">
    <property type="protein sequence ID" value="AGF79190.1"/>
    <property type="molecule type" value="Genomic_DNA"/>
</dbReference>